<sequence>MTPPKICSLINVQWLLNYHNETIKIKFKATHLHFFFFLKKKEHYFLINSLRYHNLGINYFPLICTKDQSKGLFSIVLYHHFLGFIHLPFNLGQIFVWNASMPVE</sequence>
<keyword evidence="2" id="KW-1185">Reference proteome</keyword>
<dbReference type="Proteomes" id="UP000271974">
    <property type="component" value="Unassembled WGS sequence"/>
</dbReference>
<organism evidence="1 2">
    <name type="scientific">Elysia chlorotica</name>
    <name type="common">Eastern emerald elysia</name>
    <name type="synonym">Sea slug</name>
    <dbReference type="NCBI Taxonomy" id="188477"/>
    <lineage>
        <taxon>Eukaryota</taxon>
        <taxon>Metazoa</taxon>
        <taxon>Spiralia</taxon>
        <taxon>Lophotrochozoa</taxon>
        <taxon>Mollusca</taxon>
        <taxon>Gastropoda</taxon>
        <taxon>Heterobranchia</taxon>
        <taxon>Euthyneura</taxon>
        <taxon>Panpulmonata</taxon>
        <taxon>Sacoglossa</taxon>
        <taxon>Placobranchoidea</taxon>
        <taxon>Plakobranchidae</taxon>
        <taxon>Elysia</taxon>
    </lineage>
</organism>
<proteinExistence type="predicted"/>
<comment type="caution">
    <text evidence="1">The sequence shown here is derived from an EMBL/GenBank/DDBJ whole genome shotgun (WGS) entry which is preliminary data.</text>
</comment>
<protein>
    <submittedName>
        <fullName evidence="1">Uncharacterized protein</fullName>
    </submittedName>
</protein>
<accession>A0A3S0ZR62</accession>
<reference evidence="1 2" key="1">
    <citation type="submission" date="2019-01" db="EMBL/GenBank/DDBJ databases">
        <title>A draft genome assembly of the solar-powered sea slug Elysia chlorotica.</title>
        <authorList>
            <person name="Cai H."/>
            <person name="Li Q."/>
            <person name="Fang X."/>
            <person name="Li J."/>
            <person name="Curtis N.E."/>
            <person name="Altenburger A."/>
            <person name="Shibata T."/>
            <person name="Feng M."/>
            <person name="Maeda T."/>
            <person name="Schwartz J.A."/>
            <person name="Shigenobu S."/>
            <person name="Lundholm N."/>
            <person name="Nishiyama T."/>
            <person name="Yang H."/>
            <person name="Hasebe M."/>
            <person name="Li S."/>
            <person name="Pierce S.K."/>
            <person name="Wang J."/>
        </authorList>
    </citation>
    <scope>NUCLEOTIDE SEQUENCE [LARGE SCALE GENOMIC DNA]</scope>
    <source>
        <strain evidence="1">EC2010</strain>
        <tissue evidence="1">Whole organism of an adult</tissue>
    </source>
</reference>
<evidence type="ECO:0000313" key="1">
    <source>
        <dbReference type="EMBL" id="RUS83916.1"/>
    </source>
</evidence>
<feature type="non-terminal residue" evidence="1">
    <location>
        <position position="104"/>
    </location>
</feature>
<name>A0A3S0ZR62_ELYCH</name>
<dbReference type="AlphaFoldDB" id="A0A3S0ZR62"/>
<dbReference type="EMBL" id="RQTK01000225">
    <property type="protein sequence ID" value="RUS83916.1"/>
    <property type="molecule type" value="Genomic_DNA"/>
</dbReference>
<gene>
    <name evidence="1" type="ORF">EGW08_008330</name>
</gene>
<evidence type="ECO:0000313" key="2">
    <source>
        <dbReference type="Proteomes" id="UP000271974"/>
    </source>
</evidence>